<name>A0ABU2UAI7_9ACTN</name>
<keyword evidence="5" id="KW-1185">Reference proteome</keyword>
<feature type="domain" description="3-hydroxyacyl-CoA dehydrogenase C-terminal" evidence="3">
    <location>
        <begin position="2"/>
        <end position="73"/>
    </location>
</feature>
<dbReference type="EMBL" id="JAVREY010000256">
    <property type="protein sequence ID" value="MDT0470254.1"/>
    <property type="molecule type" value="Genomic_DNA"/>
</dbReference>
<dbReference type="PANTHER" id="PTHR48075">
    <property type="entry name" value="3-HYDROXYACYL-COA DEHYDROGENASE FAMILY PROTEIN"/>
    <property type="match status" value="1"/>
</dbReference>
<evidence type="ECO:0000313" key="4">
    <source>
        <dbReference type="EMBL" id="MDT0470254.1"/>
    </source>
</evidence>
<dbReference type="Pfam" id="PF00725">
    <property type="entry name" value="3HCDH"/>
    <property type="match status" value="2"/>
</dbReference>
<dbReference type="RefSeq" id="WP_311701687.1">
    <property type="nucleotide sequence ID" value="NZ_JAVREY010000256.1"/>
</dbReference>
<dbReference type="Gene3D" id="1.10.1040.10">
    <property type="entry name" value="N-(1-d-carboxylethyl)-l-norvaline Dehydrogenase, domain 2"/>
    <property type="match status" value="2"/>
</dbReference>
<feature type="non-terminal residue" evidence="4">
    <location>
        <position position="1"/>
    </location>
</feature>
<comment type="caution">
    <text evidence="4">The sequence shown here is derived from an EMBL/GenBank/DDBJ whole genome shotgun (WGS) entry which is preliminary data.</text>
</comment>
<organism evidence="4 5">
    <name type="scientific">Streptomyces gibsoniae</name>
    <dbReference type="NCBI Taxonomy" id="3075529"/>
    <lineage>
        <taxon>Bacteria</taxon>
        <taxon>Bacillati</taxon>
        <taxon>Actinomycetota</taxon>
        <taxon>Actinomycetes</taxon>
        <taxon>Kitasatosporales</taxon>
        <taxon>Streptomycetaceae</taxon>
        <taxon>Streptomyces</taxon>
    </lineage>
</organism>
<dbReference type="Proteomes" id="UP001183809">
    <property type="component" value="Unassembled WGS sequence"/>
</dbReference>
<sequence>PAGIDRIARDVLGLRMGPFELMDLTGLDVTAAVIDSIWRGFRYSDRLRASYLTPNRVAAGLYGRKSGHGFYSYAPDAAPPEEEPVTGDADRPVQIAGDGPEADALRRTLTQAGANLSPSDQAIVLVPTWGTTVAAAVFADGLPTRRTLGIDPLSLDTPRRVLAATPASDPDVVRDARAVLTRSGATVTVARDTAGSVAQRLLSSIVSVAASIAERSIATPDDIDTAVTAGLGYPHGPLAWGELVGGRRLLTLQEALHRTTGDPRYR</sequence>
<comment type="similarity">
    <text evidence="2">Belongs to the 3-hydroxyacyl-CoA dehydrogenase family.</text>
</comment>
<proteinExistence type="inferred from homology"/>
<comment type="pathway">
    <text evidence="1">Lipid metabolism; butanoate metabolism.</text>
</comment>
<dbReference type="InterPro" id="IPR008927">
    <property type="entry name" value="6-PGluconate_DH-like_C_sf"/>
</dbReference>
<evidence type="ECO:0000259" key="3">
    <source>
        <dbReference type="Pfam" id="PF00725"/>
    </source>
</evidence>
<evidence type="ECO:0000256" key="1">
    <source>
        <dbReference type="ARBA" id="ARBA00005086"/>
    </source>
</evidence>
<evidence type="ECO:0000256" key="2">
    <source>
        <dbReference type="ARBA" id="ARBA00009463"/>
    </source>
</evidence>
<dbReference type="SUPFAM" id="SSF48179">
    <property type="entry name" value="6-phosphogluconate dehydrogenase C-terminal domain-like"/>
    <property type="match status" value="2"/>
</dbReference>
<dbReference type="PANTHER" id="PTHR48075:SF5">
    <property type="entry name" value="3-HYDROXYBUTYRYL-COA DEHYDROGENASE"/>
    <property type="match status" value="1"/>
</dbReference>
<gene>
    <name evidence="4" type="ORF">RM764_46450</name>
</gene>
<reference evidence="5" key="1">
    <citation type="submission" date="2023-07" db="EMBL/GenBank/DDBJ databases">
        <title>30 novel species of actinomycetes from the DSMZ collection.</title>
        <authorList>
            <person name="Nouioui I."/>
        </authorList>
    </citation>
    <scope>NUCLEOTIDE SEQUENCE [LARGE SCALE GENOMIC DNA]</scope>
    <source>
        <strain evidence="5">DSM 41699</strain>
    </source>
</reference>
<evidence type="ECO:0000313" key="5">
    <source>
        <dbReference type="Proteomes" id="UP001183809"/>
    </source>
</evidence>
<feature type="non-terminal residue" evidence="4">
    <location>
        <position position="266"/>
    </location>
</feature>
<dbReference type="InterPro" id="IPR013328">
    <property type="entry name" value="6PGD_dom2"/>
</dbReference>
<feature type="domain" description="3-hydroxyacyl-CoA dehydrogenase C-terminal" evidence="3">
    <location>
        <begin position="196"/>
        <end position="266"/>
    </location>
</feature>
<accession>A0ABU2UAI7</accession>
<protein>
    <submittedName>
        <fullName evidence="4">3-hydroxyacyl-CoA dehydrogenase family protein</fullName>
    </submittedName>
</protein>
<dbReference type="InterPro" id="IPR006108">
    <property type="entry name" value="3HC_DH_C"/>
</dbReference>